<dbReference type="PANTHER" id="PTHR10652">
    <property type="entry name" value="ADENYLYL CYCLASE-ASSOCIATED PROTEIN"/>
    <property type="match status" value="1"/>
</dbReference>
<evidence type="ECO:0000256" key="1">
    <source>
        <dbReference type="ARBA" id="ARBA00004202"/>
    </source>
</evidence>
<dbReference type="InterPro" id="IPR053950">
    <property type="entry name" value="CAP_N"/>
</dbReference>
<dbReference type="GO" id="GO:0003779">
    <property type="term" value="F:actin binding"/>
    <property type="evidence" value="ECO:0007669"/>
    <property type="project" value="InterPro"/>
</dbReference>
<dbReference type="GO" id="GO:0008179">
    <property type="term" value="F:adenylate cyclase binding"/>
    <property type="evidence" value="ECO:0007669"/>
    <property type="project" value="TreeGrafter"/>
</dbReference>
<dbReference type="SUPFAM" id="SSF69340">
    <property type="entry name" value="C-terminal domain of adenylylcyclase associated protein"/>
    <property type="match status" value="1"/>
</dbReference>
<comment type="function">
    <text evidence="5">The N-terminal domain binds to adenylyl cyclase, thereby enabling adenylyl cyclase to be activated by upstream regulatory signals, such as Ras. The C-terminal domain is required for normal cellular morphology and growth control.</text>
</comment>
<dbReference type="SMART" id="SM00673">
    <property type="entry name" value="CARP"/>
    <property type="match status" value="2"/>
</dbReference>
<gene>
    <name evidence="10" type="ORF">BCR33DRAFT_694806</name>
</gene>
<dbReference type="GO" id="GO:0005886">
    <property type="term" value="C:plasma membrane"/>
    <property type="evidence" value="ECO:0007669"/>
    <property type="project" value="UniProtKB-SubCell"/>
</dbReference>
<evidence type="ECO:0000313" key="10">
    <source>
        <dbReference type="EMBL" id="ORY50293.1"/>
    </source>
</evidence>
<dbReference type="EMBL" id="MCGO01000007">
    <property type="protein sequence ID" value="ORY50293.1"/>
    <property type="molecule type" value="Genomic_DNA"/>
</dbReference>
<proteinExistence type="inferred from homology"/>
<keyword evidence="11" id="KW-1185">Reference proteome</keyword>
<evidence type="ECO:0000256" key="4">
    <source>
        <dbReference type="ARBA" id="ARBA00023136"/>
    </source>
</evidence>
<evidence type="ECO:0000256" key="5">
    <source>
        <dbReference type="ARBA" id="ARBA00054756"/>
    </source>
</evidence>
<dbReference type="InterPro" id="IPR013912">
    <property type="entry name" value="Adenylate_cyclase-assoc_CAP_C"/>
</dbReference>
<dbReference type="InterPro" id="IPR016098">
    <property type="entry name" value="CAP/MinC_C"/>
</dbReference>
<accession>A0A1Y2CTE8</accession>
<dbReference type="Pfam" id="PF01213">
    <property type="entry name" value="CAP_N-CM"/>
    <property type="match status" value="1"/>
</dbReference>
<dbReference type="InterPro" id="IPR001837">
    <property type="entry name" value="Adenylate_cyclase-assoc_CAP"/>
</dbReference>
<dbReference type="Gene3D" id="1.25.40.330">
    <property type="entry name" value="Adenylate cyclase-associated CAP, N-terminal domain"/>
    <property type="match status" value="1"/>
</dbReference>
<organism evidence="10 11">
    <name type="scientific">Rhizoclosmatium globosum</name>
    <dbReference type="NCBI Taxonomy" id="329046"/>
    <lineage>
        <taxon>Eukaryota</taxon>
        <taxon>Fungi</taxon>
        <taxon>Fungi incertae sedis</taxon>
        <taxon>Chytridiomycota</taxon>
        <taxon>Chytridiomycota incertae sedis</taxon>
        <taxon>Chytridiomycetes</taxon>
        <taxon>Chytridiales</taxon>
        <taxon>Chytriomycetaceae</taxon>
        <taxon>Rhizoclosmatium</taxon>
    </lineage>
</organism>
<dbReference type="PANTHER" id="PTHR10652:SF0">
    <property type="entry name" value="ADENYLYL CYCLASE-ASSOCIATED PROTEIN"/>
    <property type="match status" value="1"/>
</dbReference>
<dbReference type="PROSITE" id="PS01088">
    <property type="entry name" value="CAP_1"/>
    <property type="match status" value="1"/>
</dbReference>
<comment type="subcellular location">
    <subcellularLocation>
        <location evidence="1">Cell membrane</location>
        <topology evidence="1">Peripheral membrane protein</topology>
    </subcellularLocation>
</comment>
<dbReference type="Proteomes" id="UP000193642">
    <property type="component" value="Unassembled WGS sequence"/>
</dbReference>
<dbReference type="GO" id="GO:0019933">
    <property type="term" value="P:cAMP-mediated signaling"/>
    <property type="evidence" value="ECO:0007669"/>
    <property type="project" value="TreeGrafter"/>
</dbReference>
<evidence type="ECO:0000256" key="7">
    <source>
        <dbReference type="RuleBase" id="RU000647"/>
    </source>
</evidence>
<dbReference type="OrthoDB" id="77251at2759"/>
<dbReference type="AlphaFoldDB" id="A0A1Y2CTE8"/>
<dbReference type="InterPro" id="IPR036223">
    <property type="entry name" value="CAP_C_sf"/>
</dbReference>
<evidence type="ECO:0000256" key="2">
    <source>
        <dbReference type="ARBA" id="ARBA00007659"/>
    </source>
</evidence>
<dbReference type="PROSITE" id="PS51329">
    <property type="entry name" value="C_CAP_COFACTOR_C"/>
    <property type="match status" value="1"/>
</dbReference>
<dbReference type="GO" id="GO:0007015">
    <property type="term" value="P:actin filament organization"/>
    <property type="evidence" value="ECO:0007669"/>
    <property type="project" value="TreeGrafter"/>
</dbReference>
<evidence type="ECO:0000256" key="6">
    <source>
        <dbReference type="ARBA" id="ARBA00072052"/>
    </source>
</evidence>
<feature type="domain" description="C-CAP/cofactor C-like" evidence="9">
    <location>
        <begin position="333"/>
        <end position="473"/>
    </location>
</feature>
<dbReference type="InterPro" id="IPR036222">
    <property type="entry name" value="CAP_N_sf"/>
</dbReference>
<evidence type="ECO:0000256" key="8">
    <source>
        <dbReference type="SAM" id="MobiDB-lite"/>
    </source>
</evidence>
<reference evidence="10 11" key="1">
    <citation type="submission" date="2016-07" db="EMBL/GenBank/DDBJ databases">
        <title>Pervasive Adenine N6-methylation of Active Genes in Fungi.</title>
        <authorList>
            <consortium name="DOE Joint Genome Institute"/>
            <person name="Mondo S.J."/>
            <person name="Dannebaum R.O."/>
            <person name="Kuo R.C."/>
            <person name="Labutti K."/>
            <person name="Haridas S."/>
            <person name="Kuo A."/>
            <person name="Salamov A."/>
            <person name="Ahrendt S.R."/>
            <person name="Lipzen A."/>
            <person name="Sullivan W."/>
            <person name="Andreopoulos W.B."/>
            <person name="Clum A."/>
            <person name="Lindquist E."/>
            <person name="Daum C."/>
            <person name="Ramamoorthy G.K."/>
            <person name="Gryganskyi A."/>
            <person name="Culley D."/>
            <person name="Magnuson J.K."/>
            <person name="James T.Y."/>
            <person name="O'Malley M.A."/>
            <person name="Stajich J.E."/>
            <person name="Spatafora J.W."/>
            <person name="Visel A."/>
            <person name="Grigoriev I.V."/>
        </authorList>
    </citation>
    <scope>NUCLEOTIDE SEQUENCE [LARGE SCALE GENOMIC DNA]</scope>
    <source>
        <strain evidence="10 11">JEL800</strain>
    </source>
</reference>
<dbReference type="InterPro" id="IPR017901">
    <property type="entry name" value="C-CAP_CF_C-like"/>
</dbReference>
<comment type="similarity">
    <text evidence="2 7">Belongs to the CAP family.</text>
</comment>
<evidence type="ECO:0000256" key="3">
    <source>
        <dbReference type="ARBA" id="ARBA00022475"/>
    </source>
</evidence>
<keyword evidence="4" id="KW-0472">Membrane</keyword>
<feature type="compositionally biased region" description="Pro residues" evidence="8">
    <location>
        <begin position="240"/>
        <end position="249"/>
    </location>
</feature>
<evidence type="ECO:0000313" key="11">
    <source>
        <dbReference type="Proteomes" id="UP000193642"/>
    </source>
</evidence>
<protein>
    <recommendedName>
        <fullName evidence="6 7">Adenylyl cyclase-associated protein</fullName>
    </recommendedName>
</protein>
<dbReference type="InterPro" id="IPR006599">
    <property type="entry name" value="CARP_motif"/>
</dbReference>
<comment type="caution">
    <text evidence="10">The sequence shown here is derived from an EMBL/GenBank/DDBJ whole genome shotgun (WGS) entry which is preliminary data.</text>
</comment>
<name>A0A1Y2CTE8_9FUNG</name>
<dbReference type="FunFam" id="2.160.20.70:FF:000001">
    <property type="entry name" value="Adenylyl cyclase-associated protein"/>
    <property type="match status" value="1"/>
</dbReference>
<dbReference type="Pfam" id="PF21938">
    <property type="entry name" value="CAP_N"/>
    <property type="match status" value="1"/>
</dbReference>
<dbReference type="GO" id="GO:0005737">
    <property type="term" value="C:cytoplasm"/>
    <property type="evidence" value="ECO:0007669"/>
    <property type="project" value="TreeGrafter"/>
</dbReference>
<feature type="compositionally biased region" description="Low complexity" evidence="8">
    <location>
        <begin position="224"/>
        <end position="239"/>
    </location>
</feature>
<dbReference type="STRING" id="329046.A0A1Y2CTE8"/>
<dbReference type="FunFam" id="1.25.40.330:FF:000001">
    <property type="entry name" value="Adenylyl cyclase-associated protein"/>
    <property type="match status" value="1"/>
</dbReference>
<dbReference type="Gene3D" id="2.160.20.70">
    <property type="match status" value="1"/>
</dbReference>
<sequence length="495" mass="51794">MADLSTVLKRLEAATVRLEEIVTGRGTAAAPSQATSSSVASNDAPLPAFIKDFDGLINQQLRTVTDKATAIGGLLGDQAAPLARAFAAQRAFLLVASQSKKPAQSDLPALLKPTQSELEAVVKIREDKSARASPLFNHLSLVSEGIPALGWVAVEPTPVPYIAEMKDAAQFYSNRVIKDYKEKDKTHVEFAQAYLALLTELQAYVKKHHTTGVAWNPRGGDAKAAASAAPAAAAPAPSAGGPPPPPPAPSAAQLEALGGGASKPSPAAAVGNLFAALNKEGLTSGLRKVDKSEMTHKNPELRGTSVVPATEKPGTDTALTAAVAPKAAAARGPPKLALEGNKWVVENQFNATDLVINDPEIRHTIYIYNCQNSTLQVKGKVNAVTLDNCKKTGLVLDSIVSTIDVVNCKSVQVQVTGRAPTVAIDKTDGCQVYLSKECVEGDANVEVLTAMSSEVNVLVDGEGEDGGFKERAVPEQIKSVVKKGGMESLIVEHKG</sequence>
<feature type="region of interest" description="Disordered" evidence="8">
    <location>
        <begin position="214"/>
        <end position="263"/>
    </location>
</feature>
<dbReference type="InterPro" id="IPR018106">
    <property type="entry name" value="CAP_CS_N"/>
</dbReference>
<dbReference type="InterPro" id="IPR013992">
    <property type="entry name" value="Adenylate_cyclase-assoc_CAP_N"/>
</dbReference>
<keyword evidence="3" id="KW-1003">Cell membrane</keyword>
<dbReference type="Pfam" id="PF08603">
    <property type="entry name" value="CAP_C"/>
    <property type="match status" value="1"/>
</dbReference>
<dbReference type="SUPFAM" id="SSF101278">
    <property type="entry name" value="N-terminal domain of adenylylcyclase associated protein, CAP"/>
    <property type="match status" value="1"/>
</dbReference>
<evidence type="ECO:0000259" key="9">
    <source>
        <dbReference type="PROSITE" id="PS51329"/>
    </source>
</evidence>